<dbReference type="Pfam" id="PF08877">
    <property type="entry name" value="MepB-like"/>
    <property type="match status" value="1"/>
</dbReference>
<dbReference type="InterPro" id="IPR038231">
    <property type="entry name" value="MepB-like_sf"/>
</dbReference>
<proteinExistence type="predicted"/>
<organism evidence="1 2">
    <name type="scientific">Alkalihalobacillus trypoxylicola</name>
    <dbReference type="NCBI Taxonomy" id="519424"/>
    <lineage>
        <taxon>Bacteria</taxon>
        <taxon>Bacillati</taxon>
        <taxon>Bacillota</taxon>
        <taxon>Bacilli</taxon>
        <taxon>Bacillales</taxon>
        <taxon>Bacillaceae</taxon>
        <taxon>Alkalihalobacillus</taxon>
    </lineage>
</organism>
<dbReference type="OrthoDB" id="4954833at2"/>
<gene>
    <name evidence="1" type="ORF">AZF04_06405</name>
</gene>
<dbReference type="PIRSF" id="PIRSF032285">
    <property type="entry name" value="UCP032285"/>
    <property type="match status" value="1"/>
</dbReference>
<protein>
    <submittedName>
        <fullName evidence="1">Mep operon protein MepB</fullName>
    </submittedName>
</protein>
<name>A0A161Q7B2_9BACI</name>
<keyword evidence="2" id="KW-1185">Reference proteome</keyword>
<dbReference type="Gene3D" id="3.40.1350.140">
    <property type="entry name" value="MepB-like"/>
    <property type="match status" value="1"/>
</dbReference>
<evidence type="ECO:0000313" key="2">
    <source>
        <dbReference type="Proteomes" id="UP000075806"/>
    </source>
</evidence>
<evidence type="ECO:0000313" key="1">
    <source>
        <dbReference type="EMBL" id="KYG32388.1"/>
    </source>
</evidence>
<dbReference type="Proteomes" id="UP000075806">
    <property type="component" value="Unassembled WGS sequence"/>
</dbReference>
<dbReference type="EMBL" id="LTAO01000012">
    <property type="protein sequence ID" value="KYG32388.1"/>
    <property type="molecule type" value="Genomic_DNA"/>
</dbReference>
<dbReference type="AlphaFoldDB" id="A0A161Q7B2"/>
<accession>A0A161Q7B2</accession>
<dbReference type="RefSeq" id="WP_061948652.1">
    <property type="nucleotide sequence ID" value="NZ_LTAO01000012.1"/>
</dbReference>
<sequence>MYDFYTALEYINKRLYEPNHLTIDSVQEETHNSKYGAGTFRLLEKTVRFRVAHITPAKVGQFVVLWEKDEYNKNQPYSYEESPDLLVITTFKKDDGFGQFVFPKDILFKQNMFRSHSTKGKMAIRVYPEWDLPLNKQAIKTQKWQLPFFINLTNLDYLPTDLLKLYLR</sequence>
<dbReference type="InterPro" id="IPR011235">
    <property type="entry name" value="MepB-like"/>
</dbReference>
<comment type="caution">
    <text evidence="1">The sequence shown here is derived from an EMBL/GenBank/DDBJ whole genome shotgun (WGS) entry which is preliminary data.</text>
</comment>
<reference evidence="1" key="1">
    <citation type="submission" date="2016-02" db="EMBL/GenBank/DDBJ databases">
        <title>Genome sequence of Bacillus trypoxylicola KCTC 13244(T).</title>
        <authorList>
            <person name="Jeong H."/>
            <person name="Park S.-H."/>
            <person name="Choi S.-K."/>
        </authorList>
    </citation>
    <scope>NUCLEOTIDE SEQUENCE [LARGE SCALE GENOMIC DNA]</scope>
    <source>
        <strain evidence="1">KCTC 13244</strain>
    </source>
</reference>